<dbReference type="GeneTree" id="ENSGT00940000160408"/>
<evidence type="ECO:0000256" key="7">
    <source>
        <dbReference type="ARBA" id="ARBA00022740"/>
    </source>
</evidence>
<evidence type="ECO:0000256" key="13">
    <source>
        <dbReference type="ARBA" id="ARBA00057682"/>
    </source>
</evidence>
<keyword evidence="11" id="KW-0206">Cytoskeleton</keyword>
<name>A0A2K6MRX5_RHIBE</name>
<feature type="compositionally biased region" description="Pro residues" evidence="17">
    <location>
        <begin position="568"/>
        <end position="584"/>
    </location>
</feature>
<feature type="repeat" description="ANK" evidence="16">
    <location>
        <begin position="68"/>
        <end position="92"/>
    </location>
</feature>
<dbReference type="Gene3D" id="1.25.40.20">
    <property type="entry name" value="Ankyrin repeat-containing domain"/>
    <property type="match status" value="3"/>
</dbReference>
<evidence type="ECO:0000256" key="1">
    <source>
        <dbReference type="ARBA" id="ARBA00004105"/>
    </source>
</evidence>
<dbReference type="PANTHER" id="PTHR24153">
    <property type="entry name" value="ESPIN"/>
    <property type="match status" value="1"/>
</dbReference>
<dbReference type="GO" id="GO:0051017">
    <property type="term" value="P:actin filament bundle assembly"/>
    <property type="evidence" value="ECO:0007669"/>
    <property type="project" value="TreeGrafter"/>
</dbReference>
<dbReference type="Pfam" id="PF02205">
    <property type="entry name" value="WH2"/>
    <property type="match status" value="1"/>
</dbReference>
<dbReference type="PROSITE" id="PS51082">
    <property type="entry name" value="WH2"/>
    <property type="match status" value="1"/>
</dbReference>
<evidence type="ECO:0000256" key="14">
    <source>
        <dbReference type="ARBA" id="ARBA00068942"/>
    </source>
</evidence>
<evidence type="ECO:0000256" key="16">
    <source>
        <dbReference type="PROSITE-ProRule" id="PRU00023"/>
    </source>
</evidence>
<dbReference type="PROSITE" id="PS50297">
    <property type="entry name" value="ANK_REP_REGION"/>
    <property type="match status" value="6"/>
</dbReference>
<evidence type="ECO:0000256" key="15">
    <source>
        <dbReference type="ARBA" id="ARBA00078394"/>
    </source>
</evidence>
<evidence type="ECO:0000256" key="8">
    <source>
        <dbReference type="ARBA" id="ARBA00023043"/>
    </source>
</evidence>
<evidence type="ECO:0000259" key="18">
    <source>
        <dbReference type="PROSITE" id="PS51082"/>
    </source>
</evidence>
<keyword evidence="4" id="KW-0963">Cytoplasm</keyword>
<evidence type="ECO:0000313" key="19">
    <source>
        <dbReference type="Ensembl" id="ENSRBIP00000038492.1"/>
    </source>
</evidence>
<gene>
    <name evidence="19" type="primary">ESPN</name>
</gene>
<evidence type="ECO:0000256" key="2">
    <source>
        <dbReference type="ARBA" id="ARBA00004245"/>
    </source>
</evidence>
<dbReference type="Pfam" id="PF00023">
    <property type="entry name" value="Ank"/>
    <property type="match status" value="1"/>
</dbReference>
<dbReference type="Ensembl" id="ENSRBIT00000062510.1">
    <property type="protein sequence ID" value="ENSRBIP00000038492.1"/>
    <property type="gene ID" value="ENSRBIG00000042760.1"/>
</dbReference>
<evidence type="ECO:0000256" key="17">
    <source>
        <dbReference type="SAM" id="MobiDB-lite"/>
    </source>
</evidence>
<evidence type="ECO:0000256" key="12">
    <source>
        <dbReference type="ARBA" id="ARBA00023273"/>
    </source>
</evidence>
<keyword evidence="6" id="KW-0677">Repeat</keyword>
<feature type="region of interest" description="Disordered" evidence="17">
    <location>
        <begin position="373"/>
        <end position="401"/>
    </location>
</feature>
<keyword evidence="10" id="KW-0009">Actin-binding</keyword>
<evidence type="ECO:0000313" key="20">
    <source>
        <dbReference type="Proteomes" id="UP000233180"/>
    </source>
</evidence>
<feature type="compositionally biased region" description="Low complexity" evidence="17">
    <location>
        <begin position="597"/>
        <end position="606"/>
    </location>
</feature>
<keyword evidence="5" id="KW-0597">Phosphoprotein</keyword>
<keyword evidence="8 16" id="KW-0040">ANK repeat</keyword>
<feature type="compositionally biased region" description="Polar residues" evidence="17">
    <location>
        <begin position="607"/>
        <end position="616"/>
    </location>
</feature>
<feature type="compositionally biased region" description="Pro residues" evidence="17">
    <location>
        <begin position="427"/>
        <end position="441"/>
    </location>
</feature>
<dbReference type="GO" id="GO:0007605">
    <property type="term" value="P:sensory perception of sound"/>
    <property type="evidence" value="ECO:0007669"/>
    <property type="project" value="UniProtKB-KW"/>
</dbReference>
<dbReference type="PANTHER" id="PTHR24153:SF14">
    <property type="entry name" value="ESPIN"/>
    <property type="match status" value="1"/>
</dbReference>
<feature type="region of interest" description="Disordered" evidence="17">
    <location>
        <begin position="763"/>
        <end position="792"/>
    </location>
</feature>
<dbReference type="Pfam" id="PF12796">
    <property type="entry name" value="Ank_2"/>
    <property type="match status" value="3"/>
</dbReference>
<feature type="compositionally biased region" description="Polar residues" evidence="17">
    <location>
        <begin position="631"/>
        <end position="648"/>
    </location>
</feature>
<feature type="domain" description="WH2" evidence="18">
    <location>
        <begin position="615"/>
        <end position="632"/>
    </location>
</feature>
<dbReference type="SMART" id="SM00248">
    <property type="entry name" value="ANK"/>
    <property type="match status" value="8"/>
</dbReference>
<feature type="repeat" description="ANK" evidence="16">
    <location>
        <begin position="238"/>
        <end position="267"/>
    </location>
</feature>
<evidence type="ECO:0000256" key="11">
    <source>
        <dbReference type="ARBA" id="ARBA00023212"/>
    </source>
</evidence>
<dbReference type="InterPro" id="IPR003124">
    <property type="entry name" value="WH2_dom"/>
</dbReference>
<evidence type="ECO:0000256" key="9">
    <source>
        <dbReference type="ARBA" id="ARBA00023054"/>
    </source>
</evidence>
<dbReference type="SUPFAM" id="SSF48403">
    <property type="entry name" value="Ankyrin repeat"/>
    <property type="match status" value="1"/>
</dbReference>
<dbReference type="GO" id="GO:0032420">
    <property type="term" value="C:stereocilium"/>
    <property type="evidence" value="ECO:0007669"/>
    <property type="project" value="UniProtKB-SubCell"/>
</dbReference>
<organism evidence="19 20">
    <name type="scientific">Rhinopithecus bieti</name>
    <name type="common">Black snub-nosed monkey</name>
    <name type="synonym">Pygathrix bieti</name>
    <dbReference type="NCBI Taxonomy" id="61621"/>
    <lineage>
        <taxon>Eukaryota</taxon>
        <taxon>Metazoa</taxon>
        <taxon>Chordata</taxon>
        <taxon>Craniata</taxon>
        <taxon>Vertebrata</taxon>
        <taxon>Euteleostomi</taxon>
        <taxon>Mammalia</taxon>
        <taxon>Eutheria</taxon>
        <taxon>Euarchontoglires</taxon>
        <taxon>Primates</taxon>
        <taxon>Haplorrhini</taxon>
        <taxon>Catarrhini</taxon>
        <taxon>Cercopithecidae</taxon>
        <taxon>Colobinae</taxon>
        <taxon>Rhinopithecus</taxon>
    </lineage>
</organism>
<keyword evidence="9" id="KW-0175">Coiled coil</keyword>
<dbReference type="AlphaFoldDB" id="A0A2K6MRX5"/>
<evidence type="ECO:0000256" key="4">
    <source>
        <dbReference type="ARBA" id="ARBA00022490"/>
    </source>
</evidence>
<protein>
    <recommendedName>
        <fullName evidence="14">Espin</fullName>
    </recommendedName>
    <alternativeName>
        <fullName evidence="15">Ectoplasmic specialization protein</fullName>
    </alternativeName>
</protein>
<feature type="repeat" description="ANK" evidence="16">
    <location>
        <begin position="102"/>
        <end position="126"/>
    </location>
</feature>
<evidence type="ECO:0000256" key="6">
    <source>
        <dbReference type="ARBA" id="ARBA00022737"/>
    </source>
</evidence>
<reference evidence="19" key="3">
    <citation type="submission" date="2025-09" db="UniProtKB">
        <authorList>
            <consortium name="Ensembl"/>
        </authorList>
    </citation>
    <scope>IDENTIFICATION</scope>
</reference>
<feature type="region of interest" description="Disordered" evidence="17">
    <location>
        <begin position="463"/>
        <end position="677"/>
    </location>
</feature>
<comment type="function">
    <text evidence="13">Multifunctional actin-bundling protein. Plays a major role in regulating the organization, dimension, dynamics and signaling capacities of the actin filament-rich microvilli in the mechanosensory and chemosensory cells. Required for the assembly and stabilization of the stereociliary parallel actin bundles. Plays a crucial role in the formation and maintenance of inner ear hair cell stereocilia. Involved in the elongation of actin in stereocilia. In extrastriolar hair cells, required for targeting MYO3B to stereocilia tips, and for regulation of stereocilia diameter and staircase formation.</text>
</comment>
<dbReference type="GO" id="GO:0005902">
    <property type="term" value="C:microvillus"/>
    <property type="evidence" value="ECO:0007669"/>
    <property type="project" value="UniProtKB-SubCell"/>
</dbReference>
<dbReference type="SMART" id="SM00246">
    <property type="entry name" value="WH2"/>
    <property type="match status" value="1"/>
</dbReference>
<feature type="compositionally biased region" description="Basic and acidic residues" evidence="17">
    <location>
        <begin position="463"/>
        <end position="483"/>
    </location>
</feature>
<evidence type="ECO:0000256" key="10">
    <source>
        <dbReference type="ARBA" id="ARBA00023203"/>
    </source>
</evidence>
<dbReference type="InterPro" id="IPR036770">
    <property type="entry name" value="Ankyrin_rpt-contain_sf"/>
</dbReference>
<evidence type="ECO:0000256" key="3">
    <source>
        <dbReference type="ARBA" id="ARBA00004645"/>
    </source>
</evidence>
<dbReference type="InterPro" id="IPR002110">
    <property type="entry name" value="Ankyrin_rpt"/>
</dbReference>
<dbReference type="InterPro" id="IPR052420">
    <property type="entry name" value="Espin/Espin-like"/>
</dbReference>
<keyword evidence="12" id="KW-0966">Cell projection</keyword>
<dbReference type="GO" id="GO:0005737">
    <property type="term" value="C:cytoplasm"/>
    <property type="evidence" value="ECO:0007669"/>
    <property type="project" value="TreeGrafter"/>
</dbReference>
<dbReference type="GO" id="GO:0051015">
    <property type="term" value="F:actin filament binding"/>
    <property type="evidence" value="ECO:0007669"/>
    <property type="project" value="TreeGrafter"/>
</dbReference>
<feature type="region of interest" description="Disordered" evidence="17">
    <location>
        <begin position="422"/>
        <end position="443"/>
    </location>
</feature>
<sequence>MALEQALQAARQGELDHVSLHAAGLLGPSLRDPLDALPVHHAARAGKLHCLRFLVEEAALPAAARARNGATPAHDAAATGHLACLQWLLSQGGCRVQDKDNSGATVLHLAARFGHPEVVNWLLHHGGGDPTAATDMGALPIHYAAAKGDFPSLRLLVGHYPEGVNAQTKNGATPLYLACQEGHLEVTQYLVQECGADPHARALDGMTPLHAAAQMGHSPVIVWLVSCTDVSLSEQDKDGATAMHFAASRGHTKVLSWLLLHGGEISADLWGGTPLHDAAENGELECCQILVVNGAELDVRDRDGYTAADLSDFNGHSHCTRYLRTVENLSVEHRVLSRDPSAELEAKQLDSGMSSPNTTVSVQPLNFDLSSPTSTLSNYDSCSSSHSSIKGQHPPRELSSARAADIQSYMDMLNPELGLPRGMIGKPTPPPPPPTPKPPVGPQAADIYMQMKNKLRHVQTEALKKEPGSCDGHDGLRRQDSGRKPRAFSKQPSTGDYYRQLGRCPGETLAARQGMAHSEEPAPAGCPRLGPAARGSLEGPSAPSQAALLPGNHVPNGCAADPKASRELPPPPPPPSLPPAPPLPLEGAGPGCGQRRSSSSTGSTKSFNMMSPTGDNSELLAEIKAGKSLKPTPQSKGLTTVFSGSGQPAFQPDSPLPSVSPALSPVRSPTPPAAGFQPLLNGSLVPVPPTTPAPGVQLDVEALIPTHDEQGRPIPEWKRQVMVRKLQLKMQEEEEQRRKEEEEEARLASMPAWRRDLLRKKLEEERKEEERQKQEELRREKEQSEKLRTLGYDESKLAPWQRQVILKKGDIAKY</sequence>
<feature type="compositionally biased region" description="Low complexity" evidence="17">
    <location>
        <begin position="656"/>
        <end position="667"/>
    </location>
</feature>
<dbReference type="Proteomes" id="UP000233180">
    <property type="component" value="Unassembled WGS sequence"/>
</dbReference>
<feature type="repeat" description="ANK" evidence="16">
    <location>
        <begin position="204"/>
        <end position="226"/>
    </location>
</feature>
<feature type="repeat" description="ANK" evidence="16">
    <location>
        <begin position="270"/>
        <end position="302"/>
    </location>
</feature>
<feature type="compositionally biased region" description="Low complexity" evidence="17">
    <location>
        <begin position="377"/>
        <end position="388"/>
    </location>
</feature>
<keyword evidence="7" id="KW-1009">Hearing</keyword>
<reference evidence="19" key="2">
    <citation type="submission" date="2025-08" db="UniProtKB">
        <authorList>
            <consortium name="Ensembl"/>
        </authorList>
    </citation>
    <scope>IDENTIFICATION</scope>
</reference>
<dbReference type="GO" id="GO:0005856">
    <property type="term" value="C:cytoskeleton"/>
    <property type="evidence" value="ECO:0007669"/>
    <property type="project" value="UniProtKB-SubCell"/>
</dbReference>
<keyword evidence="20" id="KW-1185">Reference proteome</keyword>
<dbReference type="FunFam" id="1.25.40.20:FF:000174">
    <property type="entry name" value="Espin"/>
    <property type="match status" value="1"/>
</dbReference>
<reference evidence="19 20" key="1">
    <citation type="submission" date="2016-06" db="EMBL/GenBank/DDBJ databases">
        <title>Genome of Rhinopithecus bieti.</title>
        <authorList>
            <person name="Wu"/>
            <person name="C.-I. and Zhang"/>
            <person name="Y."/>
        </authorList>
    </citation>
    <scope>NUCLEOTIDE SEQUENCE</scope>
</reference>
<proteinExistence type="predicted"/>
<feature type="repeat" description="ANK" evidence="16">
    <location>
        <begin position="170"/>
        <end position="192"/>
    </location>
</feature>
<evidence type="ECO:0000256" key="5">
    <source>
        <dbReference type="ARBA" id="ARBA00022553"/>
    </source>
</evidence>
<dbReference type="PROSITE" id="PS50088">
    <property type="entry name" value="ANK_REPEAT"/>
    <property type="match status" value="6"/>
</dbReference>
<accession>A0A2K6MRX5</accession>
<comment type="subcellular location">
    <subcellularLocation>
        <location evidence="1">Cell projection</location>
        <location evidence="1">Microvillus</location>
    </subcellularLocation>
    <subcellularLocation>
        <location evidence="3">Cell projection</location>
        <location evidence="3">Stereocilium</location>
    </subcellularLocation>
    <subcellularLocation>
        <location evidence="2">Cytoplasm</location>
        <location evidence="2">Cytoskeleton</location>
    </subcellularLocation>
</comment>